<organism evidence="5">
    <name type="scientific">mine drainage metagenome</name>
    <dbReference type="NCBI Taxonomy" id="410659"/>
    <lineage>
        <taxon>unclassified sequences</taxon>
        <taxon>metagenomes</taxon>
        <taxon>ecological metagenomes</taxon>
    </lineage>
</organism>
<dbReference type="EMBL" id="AUZY01004967">
    <property type="protein sequence ID" value="EQD60509.1"/>
    <property type="molecule type" value="Genomic_DNA"/>
</dbReference>
<gene>
    <name evidence="5" type="ORF">B1B_07762</name>
</gene>
<keyword evidence="5" id="KW-0808">Transferase</keyword>
<dbReference type="InterPro" id="IPR050486">
    <property type="entry name" value="Mannose-1P_guanyltransferase"/>
</dbReference>
<dbReference type="Gene3D" id="2.160.10.10">
    <property type="entry name" value="Hexapeptide repeat proteins"/>
    <property type="match status" value="2"/>
</dbReference>
<dbReference type="Pfam" id="PF25084">
    <property type="entry name" value="LbH_EIF2B"/>
    <property type="match status" value="1"/>
</dbReference>
<accession>T1C5E0</accession>
<dbReference type="InterPro" id="IPR005835">
    <property type="entry name" value="NTP_transferase_dom"/>
</dbReference>
<evidence type="ECO:0000259" key="4">
    <source>
        <dbReference type="Pfam" id="PF25084"/>
    </source>
</evidence>
<dbReference type="AlphaFoldDB" id="T1C5E0"/>
<dbReference type="CDD" id="cd04181">
    <property type="entry name" value="NTP_transferase"/>
    <property type="match status" value="1"/>
</dbReference>
<proteinExistence type="predicted"/>
<keyword evidence="2" id="KW-0963">Cytoplasm</keyword>
<reference evidence="5" key="2">
    <citation type="journal article" date="2014" name="ISME J.">
        <title>Microbial stratification in low pH oxic and suboxic macroscopic growths along an acid mine drainage.</title>
        <authorList>
            <person name="Mendez-Garcia C."/>
            <person name="Mesa V."/>
            <person name="Sprenger R.R."/>
            <person name="Richter M."/>
            <person name="Diez M.S."/>
            <person name="Solano J."/>
            <person name="Bargiela R."/>
            <person name="Golyshina O.V."/>
            <person name="Manteca A."/>
            <person name="Ramos J.L."/>
            <person name="Gallego J.R."/>
            <person name="Llorente I."/>
            <person name="Martins Dos Santos V.A."/>
            <person name="Jensen O.N."/>
            <person name="Pelaez A.I."/>
            <person name="Sanchez J."/>
            <person name="Ferrer M."/>
        </authorList>
    </citation>
    <scope>NUCLEOTIDE SEQUENCE</scope>
</reference>
<feature type="domain" description="Nucleotidyl transferase" evidence="3">
    <location>
        <begin position="1"/>
        <end position="227"/>
    </location>
</feature>
<name>T1C5E0_9ZZZZ</name>
<evidence type="ECO:0000313" key="5">
    <source>
        <dbReference type="EMBL" id="EQD60509.1"/>
    </source>
</evidence>
<dbReference type="Pfam" id="PF00483">
    <property type="entry name" value="NTP_transferase"/>
    <property type="match status" value="1"/>
</dbReference>
<dbReference type="InterPro" id="IPR056764">
    <property type="entry name" value="LbH_EIF2B3/5"/>
</dbReference>
<comment type="subcellular location">
    <subcellularLocation>
        <location evidence="1">Cytoplasm</location>
        <location evidence="1">Cytosol</location>
    </subcellularLocation>
</comment>
<dbReference type="InterPro" id="IPR029044">
    <property type="entry name" value="Nucleotide-diphossugar_trans"/>
</dbReference>
<dbReference type="Gene3D" id="3.90.550.10">
    <property type="entry name" value="Spore Coat Polysaccharide Biosynthesis Protein SpsA, Chain A"/>
    <property type="match status" value="1"/>
</dbReference>
<dbReference type="GO" id="GO:0016740">
    <property type="term" value="F:transferase activity"/>
    <property type="evidence" value="ECO:0007669"/>
    <property type="project" value="UniProtKB-KW"/>
</dbReference>
<dbReference type="SUPFAM" id="SSF53448">
    <property type="entry name" value="Nucleotide-diphospho-sugar transferases"/>
    <property type="match status" value="1"/>
</dbReference>
<evidence type="ECO:0000259" key="3">
    <source>
        <dbReference type="Pfam" id="PF00483"/>
    </source>
</evidence>
<reference evidence="5" key="1">
    <citation type="submission" date="2013-08" db="EMBL/GenBank/DDBJ databases">
        <authorList>
            <person name="Mendez C."/>
            <person name="Richter M."/>
            <person name="Ferrer M."/>
            <person name="Sanchez J."/>
        </authorList>
    </citation>
    <scope>NUCLEOTIDE SEQUENCE</scope>
</reference>
<feature type="domain" description="EIF2B subunit epsilon/gamma LbH" evidence="4">
    <location>
        <begin position="253"/>
        <end position="342"/>
    </location>
</feature>
<evidence type="ECO:0000256" key="2">
    <source>
        <dbReference type="ARBA" id="ARBA00022490"/>
    </source>
</evidence>
<evidence type="ECO:0000256" key="1">
    <source>
        <dbReference type="ARBA" id="ARBA00004514"/>
    </source>
</evidence>
<sequence length="358" mass="38523">IIMAGGMGTRLRPITYSIPKPLIPIAGRPCINYLMDSFYRAGVRDLIITTGYKFQSLISGVLESKHADQTVLFSVEREPAGTAGGVKLTRNFIDDTFIVGSGDILQDFDIAGILESHRKSGSKITIVLTEVDDPSQFGIAEVKDGAIVRFLEKPPPGKAFSNLINTGLYIIEPEILDEIPGGETYDFAKQLFPALLKKGVKMHAVIGNGSWLDTGRPHDLIEANKMMSEQYGSVGIVPGSTGKLICKTPPRAAKGVKISGPSYFGESVTIGAGSAISGSAIYNDVKIGDNVSVIDSVIMDSTKIEDGTRIERSVIMNNDTISEDCEIEDSVLSQRLTIHRGSKIFNVALHSEAADDDT</sequence>
<protein>
    <submittedName>
        <fullName evidence="5">Mannose-1-phosphate guanyltransferase</fullName>
    </submittedName>
</protein>
<dbReference type="PANTHER" id="PTHR22572">
    <property type="entry name" value="SUGAR-1-PHOSPHATE GUANYL TRANSFERASE"/>
    <property type="match status" value="1"/>
</dbReference>
<comment type="caution">
    <text evidence="5">The sequence shown here is derived from an EMBL/GenBank/DDBJ whole genome shotgun (WGS) entry which is preliminary data.</text>
</comment>
<feature type="non-terminal residue" evidence="5">
    <location>
        <position position="1"/>
    </location>
</feature>